<dbReference type="Ensembl" id="ENSAMXT00005002142.1">
    <property type="protein sequence ID" value="ENSAMXP00005001934.1"/>
    <property type="gene ID" value="ENSAMXG00005001083.1"/>
</dbReference>
<proteinExistence type="predicted"/>
<protein>
    <recommendedName>
        <fullName evidence="4">Secreted protein</fullName>
    </recommendedName>
</protein>
<feature type="signal peptide" evidence="1">
    <location>
        <begin position="1"/>
        <end position="25"/>
    </location>
</feature>
<reference evidence="2" key="1">
    <citation type="submission" date="2025-08" db="UniProtKB">
        <authorList>
            <consortium name="Ensembl"/>
        </authorList>
    </citation>
    <scope>IDENTIFICATION</scope>
</reference>
<evidence type="ECO:0000313" key="3">
    <source>
        <dbReference type="Proteomes" id="UP000694621"/>
    </source>
</evidence>
<evidence type="ECO:0000313" key="2">
    <source>
        <dbReference type="Ensembl" id="ENSAMXP00005001934.1"/>
    </source>
</evidence>
<sequence length="103" mass="11895">CFLSLPLSFSLSLFFSLSFFFVSLQEEVVVLWWCLKFLSVSNPENFSSLHHVPSFLHHHTVFTPRCSRSDTRGAVPIIAVFTDGERERESICRVNIFTVLRNN</sequence>
<evidence type="ECO:0008006" key="4">
    <source>
        <dbReference type="Google" id="ProtNLM"/>
    </source>
</evidence>
<dbReference type="AlphaFoldDB" id="A0A8B9GPI1"/>
<organism evidence="2 3">
    <name type="scientific">Astyanax mexicanus</name>
    <name type="common">Blind cave fish</name>
    <name type="synonym">Astyanax fasciatus mexicanus</name>
    <dbReference type="NCBI Taxonomy" id="7994"/>
    <lineage>
        <taxon>Eukaryota</taxon>
        <taxon>Metazoa</taxon>
        <taxon>Chordata</taxon>
        <taxon>Craniata</taxon>
        <taxon>Vertebrata</taxon>
        <taxon>Euteleostomi</taxon>
        <taxon>Actinopterygii</taxon>
        <taxon>Neopterygii</taxon>
        <taxon>Teleostei</taxon>
        <taxon>Ostariophysi</taxon>
        <taxon>Characiformes</taxon>
        <taxon>Characoidei</taxon>
        <taxon>Acestrorhamphidae</taxon>
        <taxon>Acestrorhamphinae</taxon>
        <taxon>Astyanax</taxon>
    </lineage>
</organism>
<dbReference type="Proteomes" id="UP000694621">
    <property type="component" value="Unplaced"/>
</dbReference>
<feature type="chain" id="PRO_5034742899" description="Secreted protein" evidence="1">
    <location>
        <begin position="26"/>
        <end position="103"/>
    </location>
</feature>
<keyword evidence="1" id="KW-0732">Signal</keyword>
<evidence type="ECO:0000256" key="1">
    <source>
        <dbReference type="SAM" id="SignalP"/>
    </source>
</evidence>
<name>A0A8B9GPI1_ASTMX</name>
<accession>A0A8B9GPI1</accession>